<dbReference type="InterPro" id="IPR031107">
    <property type="entry name" value="Small_HSP"/>
</dbReference>
<dbReference type="PANTHER" id="PTHR11527">
    <property type="entry name" value="HEAT-SHOCK PROTEIN 20 FAMILY MEMBER"/>
    <property type="match status" value="1"/>
</dbReference>
<dbReference type="CDD" id="cd06464">
    <property type="entry name" value="ACD_sHsps-like"/>
    <property type="match status" value="1"/>
</dbReference>
<evidence type="ECO:0000256" key="2">
    <source>
        <dbReference type="PROSITE-ProRule" id="PRU00285"/>
    </source>
</evidence>
<feature type="region of interest" description="Disordered" evidence="4">
    <location>
        <begin position="157"/>
        <end position="182"/>
    </location>
</feature>
<evidence type="ECO:0000256" key="3">
    <source>
        <dbReference type="RuleBase" id="RU003616"/>
    </source>
</evidence>
<comment type="similarity">
    <text evidence="2 3">Belongs to the small heat shock protein (HSP20) family.</text>
</comment>
<dbReference type="SUPFAM" id="SSF49764">
    <property type="entry name" value="HSP20-like chaperones"/>
    <property type="match status" value="1"/>
</dbReference>
<dbReference type="OrthoDB" id="5511210at2759"/>
<dbReference type="Gene3D" id="2.60.40.790">
    <property type="match status" value="1"/>
</dbReference>
<gene>
    <name evidence="6" type="ORF">BN980_GECA01s03618g</name>
</gene>
<name>A0A0J9YHF3_GEOCN</name>
<feature type="domain" description="SHSP" evidence="5">
    <location>
        <begin position="47"/>
        <end position="170"/>
    </location>
</feature>
<protein>
    <submittedName>
        <fullName evidence="6">Similar to Saccharomyces cerevisiae YBR072W HSP26 Small heat shock protein (SHSP) with chaperone activity</fullName>
    </submittedName>
</protein>
<feature type="compositionally biased region" description="Polar residues" evidence="4">
    <location>
        <begin position="41"/>
        <end position="51"/>
    </location>
</feature>
<evidence type="ECO:0000313" key="7">
    <source>
        <dbReference type="Proteomes" id="UP000242525"/>
    </source>
</evidence>
<proteinExistence type="inferred from homology"/>
<organism evidence="6 7">
    <name type="scientific">Geotrichum candidum</name>
    <name type="common">Oospora lactis</name>
    <name type="synonym">Dipodascus geotrichum</name>
    <dbReference type="NCBI Taxonomy" id="1173061"/>
    <lineage>
        <taxon>Eukaryota</taxon>
        <taxon>Fungi</taxon>
        <taxon>Dikarya</taxon>
        <taxon>Ascomycota</taxon>
        <taxon>Saccharomycotina</taxon>
        <taxon>Dipodascomycetes</taxon>
        <taxon>Dipodascales</taxon>
        <taxon>Dipodascaceae</taxon>
        <taxon>Geotrichum</taxon>
    </lineage>
</organism>
<evidence type="ECO:0000256" key="1">
    <source>
        <dbReference type="ARBA" id="ARBA00023016"/>
    </source>
</evidence>
<comment type="caution">
    <text evidence="6">The sequence shown here is derived from an EMBL/GenBank/DDBJ whole genome shotgun (WGS) entry which is preliminary data.</text>
</comment>
<feature type="region of interest" description="Disordered" evidence="4">
    <location>
        <begin position="34"/>
        <end position="53"/>
    </location>
</feature>
<reference evidence="6" key="1">
    <citation type="submission" date="2014-03" db="EMBL/GenBank/DDBJ databases">
        <authorList>
            <person name="Casaregola S."/>
        </authorList>
    </citation>
    <scope>NUCLEOTIDE SEQUENCE [LARGE SCALE GENOMIC DNA]</scope>
    <source>
        <strain evidence="6">CLIB 918</strain>
    </source>
</reference>
<evidence type="ECO:0000256" key="4">
    <source>
        <dbReference type="SAM" id="MobiDB-lite"/>
    </source>
</evidence>
<keyword evidence="1 6" id="KW-0346">Stress response</keyword>
<dbReference type="InterPro" id="IPR002068">
    <property type="entry name" value="A-crystallin/Hsp20_dom"/>
</dbReference>
<dbReference type="EMBL" id="CCBN010000001">
    <property type="protein sequence ID" value="CDO51270.1"/>
    <property type="molecule type" value="Genomic_DNA"/>
</dbReference>
<dbReference type="STRING" id="1173061.A0A0J9YHF3"/>
<dbReference type="Pfam" id="PF00011">
    <property type="entry name" value="HSP20"/>
    <property type="match status" value="1"/>
</dbReference>
<dbReference type="Proteomes" id="UP000242525">
    <property type="component" value="Unassembled WGS sequence"/>
</dbReference>
<dbReference type="AlphaFoldDB" id="A0A0J9YHF3"/>
<sequence length="182" mass="19720">MSLFFPNPFALVPSRNVDPFEDFDRQFNSQLNSFPLLGAGPNSQGNSNALSSVPPLDLEEEKKSYKLQLSVPGVAPSDLIVDFDTAENTLHIKGETSTTKSEPAEDGSTQKRITERYSGSFERTIQFPSKVKIDDDNIVASLVNGVLTLNIPKVVPAENKKASPKRINVGGGDSPKSLKSKA</sequence>
<dbReference type="PROSITE" id="PS01031">
    <property type="entry name" value="SHSP"/>
    <property type="match status" value="1"/>
</dbReference>
<evidence type="ECO:0000259" key="5">
    <source>
        <dbReference type="PROSITE" id="PS01031"/>
    </source>
</evidence>
<keyword evidence="7" id="KW-1185">Reference proteome</keyword>
<evidence type="ECO:0000313" key="6">
    <source>
        <dbReference type="EMBL" id="CDO51270.1"/>
    </source>
</evidence>
<dbReference type="InterPro" id="IPR008978">
    <property type="entry name" value="HSP20-like_chaperone"/>
</dbReference>
<accession>A0A0J9YHF3</accession>